<feature type="domain" description="Alpha/beta hydrolase fold-3" evidence="2">
    <location>
        <begin position="95"/>
        <end position="324"/>
    </location>
</feature>
<organism evidence="3 4">
    <name type="scientific">Kockovaella imperatae</name>
    <dbReference type="NCBI Taxonomy" id="4999"/>
    <lineage>
        <taxon>Eukaryota</taxon>
        <taxon>Fungi</taxon>
        <taxon>Dikarya</taxon>
        <taxon>Basidiomycota</taxon>
        <taxon>Agaricomycotina</taxon>
        <taxon>Tremellomycetes</taxon>
        <taxon>Tremellales</taxon>
        <taxon>Cuniculitremaceae</taxon>
        <taxon>Kockovaella</taxon>
    </lineage>
</organism>
<comment type="caution">
    <text evidence="3">The sequence shown here is derived from an EMBL/GenBank/DDBJ whole genome shotgun (WGS) entry which is preliminary data.</text>
</comment>
<dbReference type="GO" id="GO:0016787">
    <property type="term" value="F:hydrolase activity"/>
    <property type="evidence" value="ECO:0007669"/>
    <property type="project" value="UniProtKB-KW"/>
</dbReference>
<keyword evidence="1 3" id="KW-0378">Hydrolase</keyword>
<dbReference type="SUPFAM" id="SSF53474">
    <property type="entry name" value="alpha/beta-Hydrolases"/>
    <property type="match status" value="1"/>
</dbReference>
<dbReference type="Gene3D" id="3.40.50.1820">
    <property type="entry name" value="alpha/beta hydrolase"/>
    <property type="match status" value="1"/>
</dbReference>
<protein>
    <submittedName>
        <fullName evidence="3">Alpha/Beta hydrolase protein</fullName>
    </submittedName>
</protein>
<dbReference type="PANTHER" id="PTHR48081:SF8">
    <property type="entry name" value="ALPHA_BETA HYDROLASE FOLD-3 DOMAIN-CONTAINING PROTEIN-RELATED"/>
    <property type="match status" value="1"/>
</dbReference>
<dbReference type="RefSeq" id="XP_021871131.1">
    <property type="nucleotide sequence ID" value="XM_022013404.1"/>
</dbReference>
<dbReference type="InParanoid" id="A0A1Y1UGB3"/>
<dbReference type="Pfam" id="PF07859">
    <property type="entry name" value="Abhydrolase_3"/>
    <property type="match status" value="1"/>
</dbReference>
<dbReference type="GeneID" id="33555212"/>
<evidence type="ECO:0000259" key="2">
    <source>
        <dbReference type="Pfam" id="PF07859"/>
    </source>
</evidence>
<dbReference type="PANTHER" id="PTHR48081">
    <property type="entry name" value="AB HYDROLASE SUPERFAMILY PROTEIN C4A8.06C"/>
    <property type="match status" value="1"/>
</dbReference>
<dbReference type="OrthoDB" id="408631at2759"/>
<keyword evidence="4" id="KW-1185">Reference proteome</keyword>
<dbReference type="InterPro" id="IPR013094">
    <property type="entry name" value="AB_hydrolase_3"/>
</dbReference>
<dbReference type="EMBL" id="NBSH01000006">
    <property type="protein sequence ID" value="ORX37093.1"/>
    <property type="molecule type" value="Genomic_DNA"/>
</dbReference>
<dbReference type="FunCoup" id="A0A1Y1UGB3">
    <property type="interactions" value="67"/>
</dbReference>
<gene>
    <name evidence="3" type="ORF">BD324DRAFT_579735</name>
</gene>
<evidence type="ECO:0000313" key="3">
    <source>
        <dbReference type="EMBL" id="ORX37093.1"/>
    </source>
</evidence>
<dbReference type="AlphaFoldDB" id="A0A1Y1UGB3"/>
<proteinExistence type="predicted"/>
<evidence type="ECO:0000256" key="1">
    <source>
        <dbReference type="ARBA" id="ARBA00022801"/>
    </source>
</evidence>
<dbReference type="Proteomes" id="UP000193218">
    <property type="component" value="Unassembled WGS sequence"/>
</dbReference>
<reference evidence="3 4" key="1">
    <citation type="submission" date="2017-03" db="EMBL/GenBank/DDBJ databases">
        <title>Widespread Adenine N6-methylation of Active Genes in Fungi.</title>
        <authorList>
            <consortium name="DOE Joint Genome Institute"/>
            <person name="Mondo S.J."/>
            <person name="Dannebaum R.O."/>
            <person name="Kuo R.C."/>
            <person name="Louie K.B."/>
            <person name="Bewick A.J."/>
            <person name="Labutti K."/>
            <person name="Haridas S."/>
            <person name="Kuo A."/>
            <person name="Salamov A."/>
            <person name="Ahrendt S.R."/>
            <person name="Lau R."/>
            <person name="Bowen B.P."/>
            <person name="Lipzen A."/>
            <person name="Sullivan W."/>
            <person name="Andreopoulos W.B."/>
            <person name="Clum A."/>
            <person name="Lindquist E."/>
            <person name="Daum C."/>
            <person name="Northen T.R."/>
            <person name="Ramamoorthy G."/>
            <person name="Schmitz R.J."/>
            <person name="Gryganskyi A."/>
            <person name="Culley D."/>
            <person name="Magnuson J."/>
            <person name="James T.Y."/>
            <person name="O'Malley M.A."/>
            <person name="Stajich J.E."/>
            <person name="Spatafora J.W."/>
            <person name="Visel A."/>
            <person name="Grigoriev I.V."/>
        </authorList>
    </citation>
    <scope>NUCLEOTIDE SEQUENCE [LARGE SCALE GENOMIC DNA]</scope>
    <source>
        <strain evidence="3 4">NRRL Y-17943</strain>
    </source>
</reference>
<dbReference type="STRING" id="4999.A0A1Y1UGB3"/>
<dbReference type="InterPro" id="IPR029058">
    <property type="entry name" value="AB_hydrolase_fold"/>
</dbReference>
<name>A0A1Y1UGB3_9TREE</name>
<sequence length="353" mass="38689">MEPVISADHGSSSTATASWWWLPGRLWLRAQAITWRQLSSLGFVLHNRADPPATHPSITEWIDVGDEPSSSKGSIKLDIWYPDAIDSASSQAPCVISLHGGGFTLGAGTDDTRWANAVCSQIGAVVIAVNYRLAPEFPFPIGVEDCADAVQHIWDNAESYQIDKNKIILSGFSAGGNLAFASWLLVRQRQRDSYPNTTGYSPHHGSNPSPSIRGIVAFYPLLDWSTSRAIKTAKMADPSQGLSPLLTTLFDRSYRDPGADPKNPLMSPIYMSEEDLRALPPVHLCACELDMLLDEAERFRDRADASLGKGRVTWRLVPGARHGFDKPPPVVPTLRAMEEYEAGIGSIRTWLGH</sequence>
<dbReference type="InterPro" id="IPR050300">
    <property type="entry name" value="GDXG_lipolytic_enzyme"/>
</dbReference>
<accession>A0A1Y1UGB3</accession>
<evidence type="ECO:0000313" key="4">
    <source>
        <dbReference type="Proteomes" id="UP000193218"/>
    </source>
</evidence>